<protein>
    <submittedName>
        <fullName evidence="1">Uncharacterized protein</fullName>
    </submittedName>
</protein>
<reference evidence="1" key="1">
    <citation type="submission" date="2019-11" db="EMBL/GenBank/DDBJ databases">
        <title>Nori genome reveals adaptations in red seaweeds to the harsh intertidal environment.</title>
        <authorList>
            <person name="Wang D."/>
            <person name="Mao Y."/>
        </authorList>
    </citation>
    <scope>NUCLEOTIDE SEQUENCE</scope>
    <source>
        <tissue evidence="1">Gametophyte</tissue>
    </source>
</reference>
<sequence>MLMVHRRRPVESCRTEPEVATVPSLVAPTAATMTDVEVLPAMDLAPELESFRKNARHNATSSVLVVDGLPVVSAEKADKLLAALSKIFAKVGQLRYPSEDVGDGSGAADGSSGRPPIVIPRDEAGSTLGFALVEYVDAEQAAIAAVATNRFQFGRSNTFDVMNAADVLRICSVADEFTPPPEPPVANIVAEKRINLKGWLLEPRGREQFAVRHGLETDVMWHDPVLPIEKDYGRAHWTDSYVVWSPLGSYLTTFHLQGVALWGGTKWEKIVRFAHPNVKLVDYSPNEKYLVTYNGLEPERDDPADPKAVIVWEIATGMKLRSFVGPPIMPDEPLPWPLFRWSYDDGYVARMGKDLISVYEMPSVGLLDKKSIKVPGVRDFAWSPTDNYLVYWTPEHDEAPARVCLMELPSREELRQKALYAVADIKLHWQQEGNFLCCKIDRFTKSRKGQFTNFELFRVRAKNIPIEIVEYKEKDDVQAFAWEPKGVRFAVIHRDTPGSGSVSFFSMEAVSGTLKPLFTVEGKTCNQLHWSPQGNFIVLATLAAQAGALEFYNANDQELLGTGEHYMCTDLAWDPTGRFLTSSVSFWRNKMENGFSIWTFNGKELTHESRDELYQFVWRPRPKSLLDAAAQKKVKKELRSYRDRYEKEDDELRASRASRKAAGRKALRDAWQAYLDECEARRAEEAALRREARGGIESDNEDDYEVIQEDVTDVIDIQQEVDTSRKMLDSEDERD</sequence>
<dbReference type="Proteomes" id="UP000798662">
    <property type="component" value="Chromosome 1"/>
</dbReference>
<name>A0ACC3BS89_PYRYE</name>
<proteinExistence type="predicted"/>
<comment type="caution">
    <text evidence="1">The sequence shown here is derived from an EMBL/GenBank/DDBJ whole genome shotgun (WGS) entry which is preliminary data.</text>
</comment>
<accession>A0ACC3BS89</accession>
<dbReference type="EMBL" id="CM020618">
    <property type="protein sequence ID" value="KAK1860762.1"/>
    <property type="molecule type" value="Genomic_DNA"/>
</dbReference>
<organism evidence="1 2">
    <name type="scientific">Pyropia yezoensis</name>
    <name type="common">Susabi-nori</name>
    <name type="synonym">Porphyra yezoensis</name>
    <dbReference type="NCBI Taxonomy" id="2788"/>
    <lineage>
        <taxon>Eukaryota</taxon>
        <taxon>Rhodophyta</taxon>
        <taxon>Bangiophyceae</taxon>
        <taxon>Bangiales</taxon>
        <taxon>Bangiaceae</taxon>
        <taxon>Pyropia</taxon>
    </lineage>
</organism>
<evidence type="ECO:0000313" key="1">
    <source>
        <dbReference type="EMBL" id="KAK1860762.1"/>
    </source>
</evidence>
<evidence type="ECO:0000313" key="2">
    <source>
        <dbReference type="Proteomes" id="UP000798662"/>
    </source>
</evidence>
<gene>
    <name evidence="1" type="ORF">I4F81_003350</name>
</gene>
<keyword evidence="2" id="KW-1185">Reference proteome</keyword>